<proteinExistence type="predicted"/>
<evidence type="ECO:0000313" key="5">
    <source>
        <dbReference type="Proteomes" id="UP001177023"/>
    </source>
</evidence>
<dbReference type="SMART" id="SM00298">
    <property type="entry name" value="CHROMO"/>
    <property type="match status" value="1"/>
</dbReference>
<dbReference type="SUPFAM" id="SSF54160">
    <property type="entry name" value="Chromo domain-like"/>
    <property type="match status" value="1"/>
</dbReference>
<dbReference type="GO" id="GO:0005634">
    <property type="term" value="C:nucleus"/>
    <property type="evidence" value="ECO:0007669"/>
    <property type="project" value="UniProtKB-SubCell"/>
</dbReference>
<evidence type="ECO:0000313" key="4">
    <source>
        <dbReference type="EMBL" id="CAJ0585676.1"/>
    </source>
</evidence>
<dbReference type="InterPro" id="IPR023780">
    <property type="entry name" value="Chromo_domain"/>
</dbReference>
<gene>
    <name evidence="4" type="ORF">MSPICULIGERA_LOCUS23688</name>
</gene>
<feature type="non-terminal residue" evidence="4">
    <location>
        <position position="133"/>
    </location>
</feature>
<dbReference type="PRINTS" id="PR00504">
    <property type="entry name" value="CHROMODOMAIN"/>
</dbReference>
<comment type="subcellular location">
    <subcellularLocation>
        <location evidence="1">Nucleus</location>
    </subcellularLocation>
</comment>
<dbReference type="InterPro" id="IPR000953">
    <property type="entry name" value="Chromo/chromo_shadow_dom"/>
</dbReference>
<reference evidence="4" key="1">
    <citation type="submission" date="2023-06" db="EMBL/GenBank/DDBJ databases">
        <authorList>
            <person name="Delattre M."/>
        </authorList>
    </citation>
    <scope>NUCLEOTIDE SEQUENCE</scope>
    <source>
        <strain evidence="4">AF72</strain>
    </source>
</reference>
<dbReference type="Proteomes" id="UP001177023">
    <property type="component" value="Unassembled WGS sequence"/>
</dbReference>
<comment type="caution">
    <text evidence="4">The sequence shown here is derived from an EMBL/GenBank/DDBJ whole genome shotgun (WGS) entry which is preliminary data.</text>
</comment>
<dbReference type="InterPro" id="IPR016197">
    <property type="entry name" value="Chromo-like_dom_sf"/>
</dbReference>
<protein>
    <recommendedName>
        <fullName evidence="3">Chromo domain-containing protein</fullName>
    </recommendedName>
</protein>
<feature type="domain" description="Chromo" evidence="3">
    <location>
        <begin position="10"/>
        <end position="68"/>
    </location>
</feature>
<keyword evidence="2" id="KW-0539">Nucleus</keyword>
<dbReference type="PROSITE" id="PS00598">
    <property type="entry name" value="CHROMO_1"/>
    <property type="match status" value="1"/>
</dbReference>
<dbReference type="PANTHER" id="PTHR22812">
    <property type="entry name" value="CHROMOBOX PROTEIN"/>
    <property type="match status" value="1"/>
</dbReference>
<accession>A0AA36DG48</accession>
<dbReference type="EMBL" id="CATQJA010002706">
    <property type="protein sequence ID" value="CAJ0585676.1"/>
    <property type="molecule type" value="Genomic_DNA"/>
</dbReference>
<dbReference type="PROSITE" id="PS50013">
    <property type="entry name" value="CHROMO_2"/>
    <property type="match status" value="1"/>
</dbReference>
<dbReference type="AlphaFoldDB" id="A0AA36DG48"/>
<organism evidence="4 5">
    <name type="scientific">Mesorhabditis spiculigera</name>
    <dbReference type="NCBI Taxonomy" id="96644"/>
    <lineage>
        <taxon>Eukaryota</taxon>
        <taxon>Metazoa</taxon>
        <taxon>Ecdysozoa</taxon>
        <taxon>Nematoda</taxon>
        <taxon>Chromadorea</taxon>
        <taxon>Rhabditida</taxon>
        <taxon>Rhabditina</taxon>
        <taxon>Rhabditomorpha</taxon>
        <taxon>Rhabditoidea</taxon>
        <taxon>Rhabditidae</taxon>
        <taxon>Mesorhabditinae</taxon>
        <taxon>Mesorhabditis</taxon>
    </lineage>
</organism>
<sequence>MSSSEGEGEFVVEKVIDMRTVRGKVEYLLKWQGYPMEEATWEPEANVACDELIKDFKTNRIQSKVKEGTSVNHKELVPLRIVGVNNPKALKEERKYMIRFTNDLVTILPGTVLSLKYPDLMVPYGYAKPSDVA</sequence>
<name>A0AA36DG48_9BILA</name>
<keyword evidence="5" id="KW-1185">Reference proteome</keyword>
<evidence type="ECO:0000256" key="2">
    <source>
        <dbReference type="ARBA" id="ARBA00023242"/>
    </source>
</evidence>
<dbReference type="InterPro" id="IPR023779">
    <property type="entry name" value="Chromodomain_CS"/>
</dbReference>
<dbReference type="InterPro" id="IPR017984">
    <property type="entry name" value="Chromo_dom_subgr"/>
</dbReference>
<dbReference type="InterPro" id="IPR051219">
    <property type="entry name" value="Heterochromatin_chromo-domain"/>
</dbReference>
<evidence type="ECO:0000259" key="3">
    <source>
        <dbReference type="PROSITE" id="PS50013"/>
    </source>
</evidence>
<dbReference type="Pfam" id="PF00385">
    <property type="entry name" value="Chromo"/>
    <property type="match status" value="1"/>
</dbReference>
<dbReference type="Gene3D" id="2.40.50.40">
    <property type="match status" value="1"/>
</dbReference>
<evidence type="ECO:0000256" key="1">
    <source>
        <dbReference type="ARBA" id="ARBA00004123"/>
    </source>
</evidence>